<feature type="chain" id="PRO_5016954244" evidence="1">
    <location>
        <begin position="23"/>
        <end position="295"/>
    </location>
</feature>
<sequence>MKRLPLCLLSFLAFSMSEQAFADILMKWDRKPIPVALQVNTERIIFMDKNVKVGYPAELEGKLRIQSTGGAVYLKALGIFQATRLEFRDVATGEIFLFDIGAHKKVSNPTEAIRVVADSIVEKQSGSLNQDDLAETEVVTRTPQLPIPAALTRYAAQSLYAPLRTVEPLEEVRRVAHRLPEKITTLLPAYPITANPLMSWQLDNYVVTAVRLQNRGVSRITLDPRELQGRFYAATFQHNWLGGYGSSEDTTTVYLVTEGHANNAVIPETKIYKAPKKVKKTTVTTRKNVIPQSTK</sequence>
<reference evidence="2 3" key="1">
    <citation type="submission" date="2018-06" db="EMBL/GenBank/DDBJ databases">
        <authorList>
            <consortium name="Pathogen Informatics"/>
            <person name="Doyle S."/>
        </authorList>
    </citation>
    <scope>NUCLEOTIDE SEQUENCE [LARGE SCALE GENOMIC DNA]</scope>
    <source>
        <strain evidence="2 3">NCTC10801</strain>
    </source>
</reference>
<keyword evidence="1" id="KW-0732">Signal</keyword>
<organism evidence="2 3">
    <name type="scientific">[Actinobacillus] rossii</name>
    <dbReference type="NCBI Taxonomy" id="123820"/>
    <lineage>
        <taxon>Bacteria</taxon>
        <taxon>Pseudomonadati</taxon>
        <taxon>Pseudomonadota</taxon>
        <taxon>Gammaproteobacteria</taxon>
        <taxon>Pasteurellales</taxon>
        <taxon>Pasteurellaceae</taxon>
    </lineage>
</organism>
<evidence type="ECO:0000313" key="3">
    <source>
        <dbReference type="Proteomes" id="UP000254649"/>
    </source>
</evidence>
<dbReference type="OrthoDB" id="7064293at2"/>
<gene>
    <name evidence="2" type="ORF">NCTC10801_02450</name>
</gene>
<dbReference type="NCBIfam" id="TIGR03749">
    <property type="entry name" value="conj_TIGR03749"/>
    <property type="match status" value="1"/>
</dbReference>
<feature type="signal peptide" evidence="1">
    <location>
        <begin position="1"/>
        <end position="22"/>
    </location>
</feature>
<accession>A0A380U2H8</accession>
<dbReference type="AlphaFoldDB" id="A0A380U2H8"/>
<dbReference type="Pfam" id="PF11920">
    <property type="entry name" value="DUF3438"/>
    <property type="match status" value="1"/>
</dbReference>
<protein>
    <submittedName>
        <fullName evidence="2">Integrating conjugative element protein, PFL_4704 family</fullName>
    </submittedName>
</protein>
<dbReference type="Proteomes" id="UP000254649">
    <property type="component" value="Unassembled WGS sequence"/>
</dbReference>
<dbReference type="InterPro" id="IPR021844">
    <property type="entry name" value="Integr_conj_element_PFL4704"/>
</dbReference>
<keyword evidence="3" id="KW-1185">Reference proteome</keyword>
<evidence type="ECO:0000256" key="1">
    <source>
        <dbReference type="SAM" id="SignalP"/>
    </source>
</evidence>
<proteinExistence type="predicted"/>
<name>A0A380U2H8_9PAST</name>
<dbReference type="EMBL" id="UFRQ01000003">
    <property type="protein sequence ID" value="SUT95359.1"/>
    <property type="molecule type" value="Genomic_DNA"/>
</dbReference>
<evidence type="ECO:0000313" key="2">
    <source>
        <dbReference type="EMBL" id="SUT95359.1"/>
    </source>
</evidence>